<accession>A0ABY9UNA2</accession>
<organism evidence="1 2">
    <name type="scientific">Streptomyces luomodiensis</name>
    <dbReference type="NCBI Taxonomy" id="3026192"/>
    <lineage>
        <taxon>Bacteria</taxon>
        <taxon>Bacillati</taxon>
        <taxon>Actinomycetota</taxon>
        <taxon>Actinomycetes</taxon>
        <taxon>Kitasatosporales</taxon>
        <taxon>Streptomycetaceae</taxon>
        <taxon>Streptomyces</taxon>
    </lineage>
</organism>
<sequence>MAVEQDWEEPQRASREQMLTRLRVFPEGFWLFNNTSGETVGTLMGFPLHYSPAEVSELSSWDTVTNHGHYPDIDLTTANALYLASGSLKRSARGGTAYAAMMETPVDLAQRLGLDYVLAGAKIPGYDAYCRRYGEIDARDYAFKELNGCLIDPFLEMYRGHHYTVPDRNHIIPDYYPDPPSRDYGALVVRHIK</sequence>
<gene>
    <name evidence="1" type="ORF">PS467_01215</name>
</gene>
<evidence type="ECO:0000313" key="1">
    <source>
        <dbReference type="EMBL" id="WNE94032.1"/>
    </source>
</evidence>
<reference evidence="1 2" key="1">
    <citation type="submission" date="2023-02" db="EMBL/GenBank/DDBJ databases">
        <title>Streptomyces sp. SCA4-21 with antifungal activity against Fusarium oxysporum f. sp. cubense, Streptomyces sp. SCA2-17 with antifungal activity against Fusarium oxysporum f. sp. cubense.</title>
        <authorList>
            <person name="Qi D."/>
        </authorList>
    </citation>
    <scope>NUCLEOTIDE SEQUENCE [LARGE SCALE GENOMIC DNA]</scope>
    <source>
        <strain evidence="1 2">SCA4-21</strain>
    </source>
</reference>
<dbReference type="EMBL" id="CP117522">
    <property type="protein sequence ID" value="WNE94032.1"/>
    <property type="molecule type" value="Genomic_DNA"/>
</dbReference>
<dbReference type="RefSeq" id="WP_311033524.1">
    <property type="nucleotide sequence ID" value="NZ_CP117522.1"/>
</dbReference>
<evidence type="ECO:0000313" key="2">
    <source>
        <dbReference type="Proteomes" id="UP001305606"/>
    </source>
</evidence>
<keyword evidence="2" id="KW-1185">Reference proteome</keyword>
<name>A0ABY9UNA2_9ACTN</name>
<dbReference type="Gene3D" id="3.40.630.30">
    <property type="match status" value="1"/>
</dbReference>
<protein>
    <submittedName>
        <fullName evidence="1">Uncharacterized protein</fullName>
    </submittedName>
</protein>
<dbReference type="Proteomes" id="UP001305606">
    <property type="component" value="Chromosome"/>
</dbReference>
<proteinExistence type="predicted"/>